<organism evidence="7 8">
    <name type="scientific">Methanothermococcus okinawensis</name>
    <dbReference type="NCBI Taxonomy" id="155863"/>
    <lineage>
        <taxon>Archaea</taxon>
        <taxon>Methanobacteriati</taxon>
        <taxon>Methanobacteriota</taxon>
        <taxon>Methanomada group</taxon>
        <taxon>Methanococci</taxon>
        <taxon>Methanococcales</taxon>
        <taxon>Methanococcaceae</taxon>
        <taxon>Methanothermococcus</taxon>
    </lineage>
</organism>
<evidence type="ECO:0000256" key="2">
    <source>
        <dbReference type="ARBA" id="ARBA00022475"/>
    </source>
</evidence>
<reference evidence="7" key="1">
    <citation type="journal article" date="2020" name="ISME J.">
        <title>Gammaproteobacteria mediating utilization of methyl-, sulfur- and petroleum organic compounds in deep ocean hydrothermal plumes.</title>
        <authorList>
            <person name="Zhou Z."/>
            <person name="Liu Y."/>
            <person name="Pan J."/>
            <person name="Cron B.R."/>
            <person name="Toner B.M."/>
            <person name="Anantharaman K."/>
            <person name="Breier J.A."/>
            <person name="Dick G.J."/>
            <person name="Li M."/>
        </authorList>
    </citation>
    <scope>NUCLEOTIDE SEQUENCE</scope>
    <source>
        <strain evidence="7">SZUA-1534</strain>
    </source>
</reference>
<keyword evidence="3 6" id="KW-0812">Transmembrane</keyword>
<feature type="transmembrane region" description="Helical" evidence="6">
    <location>
        <begin position="38"/>
        <end position="59"/>
    </location>
</feature>
<comment type="caution">
    <text evidence="7">The sequence shown here is derived from an EMBL/GenBank/DDBJ whole genome shotgun (WGS) entry which is preliminary data.</text>
</comment>
<keyword evidence="4 6" id="KW-1133">Transmembrane helix</keyword>
<feature type="transmembrane region" description="Helical" evidence="6">
    <location>
        <begin position="219"/>
        <end position="238"/>
    </location>
</feature>
<dbReference type="Pfam" id="PF02653">
    <property type="entry name" value="BPD_transp_2"/>
    <property type="match status" value="1"/>
</dbReference>
<evidence type="ECO:0000256" key="1">
    <source>
        <dbReference type="ARBA" id="ARBA00004651"/>
    </source>
</evidence>
<dbReference type="EMBL" id="DQVW01000030">
    <property type="protein sequence ID" value="HIQ32220.1"/>
    <property type="molecule type" value="Genomic_DNA"/>
</dbReference>
<proteinExistence type="predicted"/>
<dbReference type="PANTHER" id="PTHR30482:SF1">
    <property type="entry name" value="BRANCHED-CHAIN AMINO ACID TRANSPORT PERMEASE PROTEIN LIVM-RELATED"/>
    <property type="match status" value="1"/>
</dbReference>
<dbReference type="InterPro" id="IPR043428">
    <property type="entry name" value="LivM-like"/>
</dbReference>
<gene>
    <name evidence="7" type="ORF">EYH55_01905</name>
</gene>
<dbReference type="InterPro" id="IPR001851">
    <property type="entry name" value="ABC_transp_permease"/>
</dbReference>
<comment type="subcellular location">
    <subcellularLocation>
        <location evidence="1">Cell membrane</location>
        <topology evidence="1">Multi-pass membrane protein</topology>
    </subcellularLocation>
</comment>
<evidence type="ECO:0000256" key="4">
    <source>
        <dbReference type="ARBA" id="ARBA00022989"/>
    </source>
</evidence>
<dbReference type="CDD" id="cd06581">
    <property type="entry name" value="TM_PBP1_LivM_like"/>
    <property type="match status" value="1"/>
</dbReference>
<evidence type="ECO:0000313" key="7">
    <source>
        <dbReference type="EMBL" id="HIQ32220.1"/>
    </source>
</evidence>
<name>A0A832ZXY7_9EURY</name>
<accession>A0A832ZXY7</accession>
<dbReference type="GO" id="GO:0015658">
    <property type="term" value="F:branched-chain amino acid transmembrane transporter activity"/>
    <property type="evidence" value="ECO:0007669"/>
    <property type="project" value="InterPro"/>
</dbReference>
<evidence type="ECO:0000256" key="5">
    <source>
        <dbReference type="ARBA" id="ARBA00023136"/>
    </source>
</evidence>
<evidence type="ECO:0000313" key="8">
    <source>
        <dbReference type="Proteomes" id="UP000623215"/>
    </source>
</evidence>
<dbReference type="GO" id="GO:0005886">
    <property type="term" value="C:plasma membrane"/>
    <property type="evidence" value="ECO:0007669"/>
    <property type="project" value="UniProtKB-SubCell"/>
</dbReference>
<feature type="transmembrane region" description="Helical" evidence="6">
    <location>
        <begin position="85"/>
        <end position="108"/>
    </location>
</feature>
<dbReference type="Proteomes" id="UP000623215">
    <property type="component" value="Unassembled WGS sequence"/>
</dbReference>
<feature type="transmembrane region" description="Helical" evidence="6">
    <location>
        <begin position="300"/>
        <end position="318"/>
    </location>
</feature>
<sequence length="342" mass="37758">MVELITLILFFFALYVIVSLSLNLEFGYGGIPNFGKALSVLTGALVVGGILNRLLIWYFGIEGDFISASSLAAYRMTEIVSQNPLIGLGIFLFCVTMAVVAGAIAGALSILPSAKLKGDYLGVTLLAISEVVYLILFYNTEIVGGYYGVSVPDILAFVPGEYRVYAYTVLALICALLVYLFLEKLLNSPYGRILRGHRENEDLIKAFGRDVMKLRIKTMALGSAIAAIAGVVFVFYSSSVVVNAFNRVEWTFYPFLIVLLGGKGNNKGVVLGAFIFVLLKMLIDFYKFDIKYLLHLPFEAVWLQYIVFGILALLILCYKPEGILKEEPIYTPPIKSRLKTNP</sequence>
<feature type="transmembrane region" description="Helical" evidence="6">
    <location>
        <begin position="164"/>
        <end position="182"/>
    </location>
</feature>
<evidence type="ECO:0000256" key="6">
    <source>
        <dbReference type="SAM" id="Phobius"/>
    </source>
</evidence>
<dbReference type="PANTHER" id="PTHR30482">
    <property type="entry name" value="HIGH-AFFINITY BRANCHED-CHAIN AMINO ACID TRANSPORT SYSTEM PERMEASE"/>
    <property type="match status" value="1"/>
</dbReference>
<dbReference type="AlphaFoldDB" id="A0A832ZXY7"/>
<feature type="transmembrane region" description="Helical" evidence="6">
    <location>
        <begin position="120"/>
        <end position="138"/>
    </location>
</feature>
<keyword evidence="2" id="KW-1003">Cell membrane</keyword>
<feature type="transmembrane region" description="Helical" evidence="6">
    <location>
        <begin position="6"/>
        <end position="26"/>
    </location>
</feature>
<keyword evidence="5 6" id="KW-0472">Membrane</keyword>
<evidence type="ECO:0000256" key="3">
    <source>
        <dbReference type="ARBA" id="ARBA00022692"/>
    </source>
</evidence>
<protein>
    <submittedName>
        <fullName evidence="7">Branched-chain amino acid ABC transporter permease</fullName>
    </submittedName>
</protein>